<dbReference type="KEGG" id="mcha:111012567"/>
<evidence type="ECO:0000256" key="6">
    <source>
        <dbReference type="ARBA" id="ARBA00022842"/>
    </source>
</evidence>
<keyword evidence="6 7" id="KW-0460">Magnesium</keyword>
<comment type="catalytic activity">
    <reaction evidence="8">
        <text>a myo-inositol phosphate + H2O = myo-inositol + phosphate</text>
        <dbReference type="Rhea" id="RHEA:24056"/>
        <dbReference type="ChEBI" id="CHEBI:15377"/>
        <dbReference type="ChEBI" id="CHEBI:17268"/>
        <dbReference type="ChEBI" id="CHEBI:43474"/>
        <dbReference type="ChEBI" id="CHEBI:84139"/>
        <dbReference type="EC" id="3.1.3.25"/>
    </reaction>
</comment>
<dbReference type="Proteomes" id="UP000504603">
    <property type="component" value="Unplaced"/>
</dbReference>
<name>A0A6J1CMR5_MOMCH</name>
<dbReference type="EC" id="3.1.3.25" evidence="8"/>
<feature type="binding site" evidence="7">
    <location>
        <position position="166"/>
    </location>
    <ligand>
        <name>Mg(2+)</name>
        <dbReference type="ChEBI" id="CHEBI:18420"/>
        <label>1</label>
        <note>catalytic</note>
    </ligand>
</feature>
<dbReference type="Gene3D" id="3.30.540.10">
    <property type="entry name" value="Fructose-1,6-Bisphosphatase, subunit A, domain 1"/>
    <property type="match status" value="1"/>
</dbReference>
<organism evidence="9 10">
    <name type="scientific">Momordica charantia</name>
    <name type="common">Bitter gourd</name>
    <name type="synonym">Balsam pear</name>
    <dbReference type="NCBI Taxonomy" id="3673"/>
    <lineage>
        <taxon>Eukaryota</taxon>
        <taxon>Viridiplantae</taxon>
        <taxon>Streptophyta</taxon>
        <taxon>Embryophyta</taxon>
        <taxon>Tracheophyta</taxon>
        <taxon>Spermatophyta</taxon>
        <taxon>Magnoliopsida</taxon>
        <taxon>eudicotyledons</taxon>
        <taxon>Gunneridae</taxon>
        <taxon>Pentapetalae</taxon>
        <taxon>rosids</taxon>
        <taxon>fabids</taxon>
        <taxon>Cucurbitales</taxon>
        <taxon>Cucurbitaceae</taxon>
        <taxon>Momordiceae</taxon>
        <taxon>Momordica</taxon>
    </lineage>
</organism>
<dbReference type="GO" id="GO:0046854">
    <property type="term" value="P:phosphatidylinositol phosphate biosynthetic process"/>
    <property type="evidence" value="ECO:0007669"/>
    <property type="project" value="InterPro"/>
</dbReference>
<dbReference type="FunFam" id="3.40.190.80:FF:000002">
    <property type="entry name" value="Inositol-1-monophosphatase"/>
    <property type="match status" value="1"/>
</dbReference>
<feature type="binding site" evidence="7">
    <location>
        <position position="165"/>
    </location>
    <ligand>
        <name>Mg(2+)</name>
        <dbReference type="ChEBI" id="CHEBI:18420"/>
        <label>1</label>
        <note>catalytic</note>
    </ligand>
</feature>
<feature type="binding site" evidence="7">
    <location>
        <position position="163"/>
    </location>
    <ligand>
        <name>Mg(2+)</name>
        <dbReference type="ChEBI" id="CHEBI:18420"/>
        <label>1</label>
        <note>catalytic</note>
    </ligand>
</feature>
<keyword evidence="4 7" id="KW-0479">Metal-binding</keyword>
<comment type="similarity">
    <text evidence="3 8">Belongs to the inositol monophosphatase superfamily.</text>
</comment>
<evidence type="ECO:0000256" key="5">
    <source>
        <dbReference type="ARBA" id="ARBA00022801"/>
    </source>
</evidence>
<dbReference type="PROSITE" id="PS00630">
    <property type="entry name" value="IMP_2"/>
    <property type="match status" value="1"/>
</dbReference>
<dbReference type="GeneID" id="111012567"/>
<reference evidence="10" key="1">
    <citation type="submission" date="2025-08" db="UniProtKB">
        <authorList>
            <consortium name="RefSeq"/>
        </authorList>
    </citation>
    <scope>IDENTIFICATION</scope>
    <source>
        <strain evidence="10">OHB3-1</strain>
    </source>
</reference>
<proteinExistence type="inferred from homology"/>
<dbReference type="InterPro" id="IPR020583">
    <property type="entry name" value="Inositol_monoP_metal-BS"/>
</dbReference>
<dbReference type="UniPathway" id="UPA00823">
    <property type="reaction ID" value="UER00788"/>
</dbReference>
<dbReference type="OrthoDB" id="10254945at2759"/>
<evidence type="ECO:0000256" key="8">
    <source>
        <dbReference type="RuleBase" id="RU364068"/>
    </source>
</evidence>
<dbReference type="Pfam" id="PF00459">
    <property type="entry name" value="Inositol_P"/>
    <property type="match status" value="1"/>
</dbReference>
<dbReference type="InterPro" id="IPR000760">
    <property type="entry name" value="Inositol_monophosphatase-like"/>
</dbReference>
<evidence type="ECO:0000256" key="7">
    <source>
        <dbReference type="PIRSR" id="PIRSR600760-2"/>
    </source>
</evidence>
<dbReference type="CDD" id="cd01639">
    <property type="entry name" value="IMPase"/>
    <property type="match status" value="1"/>
</dbReference>
<dbReference type="InterPro" id="IPR033942">
    <property type="entry name" value="IMPase"/>
</dbReference>
<dbReference type="GO" id="GO:0008934">
    <property type="term" value="F:inositol monophosphate 1-phosphatase activity"/>
    <property type="evidence" value="ECO:0007669"/>
    <property type="project" value="InterPro"/>
</dbReference>
<feature type="binding site" evidence="7">
    <location>
        <position position="297"/>
    </location>
    <ligand>
        <name>Mg(2+)</name>
        <dbReference type="ChEBI" id="CHEBI:18420"/>
        <label>1</label>
        <note>catalytic</note>
    </ligand>
</feature>
<dbReference type="GO" id="GO:0007165">
    <property type="term" value="P:signal transduction"/>
    <property type="evidence" value="ECO:0007669"/>
    <property type="project" value="TreeGrafter"/>
</dbReference>
<dbReference type="PANTHER" id="PTHR20854">
    <property type="entry name" value="INOSITOL MONOPHOSPHATASE"/>
    <property type="match status" value="1"/>
</dbReference>
<gene>
    <name evidence="10" type="primary">LOC111012567</name>
</gene>
<dbReference type="PROSITE" id="PS00629">
    <property type="entry name" value="IMP_1"/>
    <property type="match status" value="1"/>
</dbReference>
<evidence type="ECO:0000313" key="9">
    <source>
        <dbReference type="Proteomes" id="UP000504603"/>
    </source>
</evidence>
<accession>A0A6J1CMR5</accession>
<keyword evidence="5 8" id="KW-0378">Hydrolase</keyword>
<evidence type="ECO:0000256" key="4">
    <source>
        <dbReference type="ARBA" id="ARBA00022723"/>
    </source>
</evidence>
<comment type="pathway">
    <text evidence="2 8">Polyol metabolism; myo-inositol biosynthesis; myo-inositol from D-glucose 6-phosphate: step 2/2.</text>
</comment>
<comment type="cofactor">
    <cofactor evidence="1 7 8">
        <name>Mg(2+)</name>
        <dbReference type="ChEBI" id="CHEBI:18420"/>
    </cofactor>
</comment>
<evidence type="ECO:0000256" key="3">
    <source>
        <dbReference type="ARBA" id="ARBA00009759"/>
    </source>
</evidence>
<dbReference type="PANTHER" id="PTHR20854:SF17">
    <property type="entry name" value="PHOSPHATASE IMPL1, CHLOROPLASTIC"/>
    <property type="match status" value="1"/>
</dbReference>
<dbReference type="PRINTS" id="PR00377">
    <property type="entry name" value="IMPHPHTASES"/>
</dbReference>
<keyword evidence="9" id="KW-1185">Reference proteome</keyword>
<feature type="binding site" evidence="7">
    <location>
        <position position="146"/>
    </location>
    <ligand>
        <name>Mg(2+)</name>
        <dbReference type="ChEBI" id="CHEBI:18420"/>
        <label>1</label>
        <note>catalytic</note>
    </ligand>
</feature>
<evidence type="ECO:0000256" key="2">
    <source>
        <dbReference type="ARBA" id="ARBA00005152"/>
    </source>
</evidence>
<dbReference type="AlphaFoldDB" id="A0A6J1CMR5"/>
<evidence type="ECO:0000313" key="10">
    <source>
        <dbReference type="RefSeq" id="XP_022142432.1"/>
    </source>
</evidence>
<dbReference type="RefSeq" id="XP_022142432.1">
    <property type="nucleotide sequence ID" value="XM_022286740.1"/>
</dbReference>
<dbReference type="GO" id="GO:0046872">
    <property type="term" value="F:metal ion binding"/>
    <property type="evidence" value="ECO:0007669"/>
    <property type="project" value="UniProtKB-KW"/>
</dbReference>
<dbReference type="Gene3D" id="3.40.190.80">
    <property type="match status" value="1"/>
</dbReference>
<dbReference type="SUPFAM" id="SSF56655">
    <property type="entry name" value="Carbohydrate phosphatase"/>
    <property type="match status" value="1"/>
</dbReference>
<dbReference type="FunFam" id="3.30.540.10:FF:000003">
    <property type="entry name" value="Inositol-1-monophosphatase"/>
    <property type="match status" value="1"/>
</dbReference>
<evidence type="ECO:0000256" key="1">
    <source>
        <dbReference type="ARBA" id="ARBA00001946"/>
    </source>
</evidence>
<sequence>MAISIAFSANTHFPFSPISRSISSLSPSLALLFNAPRNANHGFLPIRLLDTKLDKIRAAFSQISYDKQYPKVGAKSLGPIPPSQLIQVVENAAKTGAEVVMDAVNKPRNVEYKGLTDLVTDTDKMSEAAILQVVRKNFKDHLILGEEGGIIGDSSSDYLWCIDPLDGTTNFAHCYPSFAVSVGVLFRGNPAAAAVVEFVGGPMCWNTRIFTATAGGGAFCNGQKISVSQTSQVERSLLVTGFGYEHDDPWATNMDLFKEFTDVSRGVRRLGAAAVDMCHVSLGIVEAYWEYRLKPWDMAAGVLIVEEAGGAVTRMDGGKFCVFDRSVLVSNGVVHDKLLEKIGSATEKLKSKGLDFSLWYKPENYQTDL</sequence>
<dbReference type="GO" id="GO:0006021">
    <property type="term" value="P:inositol biosynthetic process"/>
    <property type="evidence" value="ECO:0007669"/>
    <property type="project" value="UniProtKB-UniPathway"/>
</dbReference>
<dbReference type="InterPro" id="IPR020550">
    <property type="entry name" value="Inositol_monophosphatase_CS"/>
</dbReference>
<protein>
    <recommendedName>
        <fullName evidence="8">Inositol-1-monophosphatase</fullName>
        <ecNumber evidence="8">3.1.3.25</ecNumber>
    </recommendedName>
</protein>